<keyword evidence="3" id="KW-1185">Reference proteome</keyword>
<dbReference type="CDD" id="cd01832">
    <property type="entry name" value="SGNH_hydrolase_like_1"/>
    <property type="match status" value="1"/>
</dbReference>
<dbReference type="InterPro" id="IPR013830">
    <property type="entry name" value="SGNH_hydro"/>
</dbReference>
<proteinExistence type="predicted"/>
<dbReference type="RefSeq" id="WP_089331061.1">
    <property type="nucleotide sequence ID" value="NZ_FZOR01000070.1"/>
</dbReference>
<reference evidence="2 3" key="1">
    <citation type="submission" date="2017-06" db="EMBL/GenBank/DDBJ databases">
        <authorList>
            <person name="Kim H.J."/>
            <person name="Triplett B.A."/>
        </authorList>
    </citation>
    <scope>NUCLEOTIDE SEQUENCE [LARGE SCALE GENOMIC DNA]</scope>
    <source>
        <strain evidence="2 3">DSM 44715</strain>
    </source>
</reference>
<evidence type="ECO:0000259" key="1">
    <source>
        <dbReference type="Pfam" id="PF13472"/>
    </source>
</evidence>
<dbReference type="SUPFAM" id="SSF52266">
    <property type="entry name" value="SGNH hydrolase"/>
    <property type="match status" value="1"/>
</dbReference>
<gene>
    <name evidence="2" type="ORF">SAMN05443665_10708</name>
</gene>
<dbReference type="Pfam" id="PF13472">
    <property type="entry name" value="Lipase_GDSL_2"/>
    <property type="match status" value="1"/>
</dbReference>
<dbReference type="InterPro" id="IPR036514">
    <property type="entry name" value="SGNH_hydro_sf"/>
</dbReference>
<evidence type="ECO:0000313" key="3">
    <source>
        <dbReference type="Proteomes" id="UP000198318"/>
    </source>
</evidence>
<dbReference type="Gene3D" id="3.40.50.1110">
    <property type="entry name" value="SGNH hydrolase"/>
    <property type="match status" value="1"/>
</dbReference>
<dbReference type="EMBL" id="FZOR01000070">
    <property type="protein sequence ID" value="SNT62215.1"/>
    <property type="molecule type" value="Genomic_DNA"/>
</dbReference>
<organism evidence="2 3">
    <name type="scientific">Actinomadura meyerae</name>
    <dbReference type="NCBI Taxonomy" id="240840"/>
    <lineage>
        <taxon>Bacteria</taxon>
        <taxon>Bacillati</taxon>
        <taxon>Actinomycetota</taxon>
        <taxon>Actinomycetes</taxon>
        <taxon>Streptosporangiales</taxon>
        <taxon>Thermomonosporaceae</taxon>
        <taxon>Actinomadura</taxon>
    </lineage>
</organism>
<dbReference type="OrthoDB" id="3474033at2"/>
<accession>A0A239P559</accession>
<dbReference type="PANTHER" id="PTHR43784:SF2">
    <property type="entry name" value="GDSL-LIKE LIPASE_ACYLHYDROLASE, PUTATIVE (AFU_ORTHOLOGUE AFUA_2G00820)-RELATED"/>
    <property type="match status" value="1"/>
</dbReference>
<protein>
    <submittedName>
        <fullName evidence="2">Lysophospholipase L1</fullName>
    </submittedName>
</protein>
<dbReference type="AlphaFoldDB" id="A0A239P559"/>
<dbReference type="PANTHER" id="PTHR43784">
    <property type="entry name" value="GDSL-LIKE LIPASE/ACYLHYDROLASE, PUTATIVE (AFU_ORTHOLOGUE AFUA_2G00820)-RELATED"/>
    <property type="match status" value="1"/>
</dbReference>
<sequence length="233" mass="25511">MTTPQLIWTEATDPHVLPPAEGAKLLAGAPWRRFAAFGDSLSLGVGDATPGYDDLGWQPRVERVLRLVQPDLACVNTAKIGVTTAQALQEQAERIEDFGPDLLHLNSGANDIIRRKPDWARIEDDLRAMYEWGVGTGAQLTVFTFGRAFVIPAFPDFSDRVARLNELTRKLAAEHGAVVADCWDHPLNDRPNLVSEDRIHFATVGQAIIASLMIEALGSVLGNHRSDAERADP</sequence>
<name>A0A239P559_9ACTN</name>
<dbReference type="InterPro" id="IPR053140">
    <property type="entry name" value="GDSL_Rv0518-like"/>
</dbReference>
<evidence type="ECO:0000313" key="2">
    <source>
        <dbReference type="EMBL" id="SNT62215.1"/>
    </source>
</evidence>
<feature type="domain" description="SGNH hydrolase-type esterase" evidence="1">
    <location>
        <begin position="36"/>
        <end position="207"/>
    </location>
</feature>
<dbReference type="Proteomes" id="UP000198318">
    <property type="component" value="Unassembled WGS sequence"/>
</dbReference>